<dbReference type="STRING" id="118168.MC7420_5561"/>
<proteinExistence type="predicted"/>
<evidence type="ECO:0000256" key="1">
    <source>
        <dbReference type="SAM" id="MobiDB-lite"/>
    </source>
</evidence>
<accession>B4VPR3</accession>
<dbReference type="RefSeq" id="WP_006100615.1">
    <property type="nucleotide sequence ID" value="NZ_DS989847.1"/>
</dbReference>
<dbReference type="Proteomes" id="UP000003835">
    <property type="component" value="Unassembled WGS sequence"/>
</dbReference>
<keyword evidence="3" id="KW-1185">Reference proteome</keyword>
<feature type="compositionally biased region" description="Polar residues" evidence="1">
    <location>
        <begin position="1"/>
        <end position="29"/>
    </location>
</feature>
<feature type="region of interest" description="Disordered" evidence="1">
    <location>
        <begin position="1"/>
        <end position="58"/>
    </location>
</feature>
<dbReference type="AlphaFoldDB" id="B4VPR3"/>
<name>B4VPR3_9CYAN</name>
<protein>
    <submittedName>
        <fullName evidence="2">Uncharacterized protein</fullName>
    </submittedName>
</protein>
<dbReference type="HOGENOM" id="CLU_2971617_0_0_3"/>
<gene>
    <name evidence="2" type="ORF">MC7420_5561</name>
</gene>
<organism evidence="2 3">
    <name type="scientific">Coleofasciculus chthonoplastes PCC 7420</name>
    <dbReference type="NCBI Taxonomy" id="118168"/>
    <lineage>
        <taxon>Bacteria</taxon>
        <taxon>Bacillati</taxon>
        <taxon>Cyanobacteriota</taxon>
        <taxon>Cyanophyceae</taxon>
        <taxon>Coleofasciculales</taxon>
        <taxon>Coleofasciculaceae</taxon>
        <taxon>Coleofasciculus</taxon>
    </lineage>
</organism>
<evidence type="ECO:0000313" key="3">
    <source>
        <dbReference type="Proteomes" id="UP000003835"/>
    </source>
</evidence>
<reference evidence="2 3" key="1">
    <citation type="submission" date="2008-07" db="EMBL/GenBank/DDBJ databases">
        <authorList>
            <person name="Tandeau de Marsac N."/>
            <person name="Ferriera S."/>
            <person name="Johnson J."/>
            <person name="Kravitz S."/>
            <person name="Beeson K."/>
            <person name="Sutton G."/>
            <person name="Rogers Y.-H."/>
            <person name="Friedman R."/>
            <person name="Frazier M."/>
            <person name="Venter J.C."/>
        </authorList>
    </citation>
    <scope>NUCLEOTIDE SEQUENCE [LARGE SCALE GENOMIC DNA]</scope>
    <source>
        <strain evidence="2 3">PCC 7420</strain>
    </source>
</reference>
<feature type="compositionally biased region" description="Polar residues" evidence="1">
    <location>
        <begin position="42"/>
        <end position="51"/>
    </location>
</feature>
<sequence length="58" mass="6437">MDQQGARSHSPAPSYSNQPQANPCTSGTTEKAKRYNLRLNEYSPQRISNLDSIRGKVS</sequence>
<dbReference type="EMBL" id="DS989847">
    <property type="protein sequence ID" value="EDX76127.1"/>
    <property type="molecule type" value="Genomic_DNA"/>
</dbReference>
<evidence type="ECO:0000313" key="2">
    <source>
        <dbReference type="EMBL" id="EDX76127.1"/>
    </source>
</evidence>